<gene>
    <name evidence="11" type="ordered locus">SAR116_1370</name>
</gene>
<accession>D5BTL6</accession>
<dbReference type="InterPro" id="IPR055348">
    <property type="entry name" value="DctQ"/>
</dbReference>
<dbReference type="Pfam" id="PF04290">
    <property type="entry name" value="DctQ"/>
    <property type="match status" value="1"/>
</dbReference>
<organism evidence="11 12">
    <name type="scientific">Puniceispirillum marinum (strain IMCC1322)</name>
    <dbReference type="NCBI Taxonomy" id="488538"/>
    <lineage>
        <taxon>Bacteria</taxon>
        <taxon>Pseudomonadati</taxon>
        <taxon>Pseudomonadota</taxon>
        <taxon>Alphaproteobacteria</taxon>
        <taxon>Candidatus Puniceispirillales</taxon>
        <taxon>Candidatus Puniceispirillaceae</taxon>
        <taxon>Candidatus Puniceispirillum</taxon>
    </lineage>
</organism>
<dbReference type="STRING" id="488538.SAR116_1370"/>
<evidence type="ECO:0000256" key="5">
    <source>
        <dbReference type="ARBA" id="ARBA00022692"/>
    </source>
</evidence>
<sequence length="175" mass="19447">MFGLIKSAERLAENTSRFVSNLAAIILFLLVVLTCVDVIGRYFISMPVVGAVELVRICMAGIIFFSLPAMFFRNDHVTVDLIGFFGKGRIGWIISIVMLVISIYVAYRIGDRVFDYAVRALEDGDKTEYLGIPRVITVSFITLSIYAAAVLAFIRLLVLFSNPSKDFSTDGEDVK</sequence>
<dbReference type="Proteomes" id="UP000007460">
    <property type="component" value="Chromosome"/>
</dbReference>
<feature type="transmembrane region" description="Helical" evidence="9">
    <location>
        <begin position="21"/>
        <end position="44"/>
    </location>
</feature>
<reference evidence="11 12" key="1">
    <citation type="journal article" date="2010" name="J. Bacteriol.">
        <title>Complete genome sequence of "Candidatus Puniceispirillum marinum" IMCC1322, a representative of the SAR116 clade in the Alphaproteobacteria.</title>
        <authorList>
            <person name="Oh H.M."/>
            <person name="Kwon K.K."/>
            <person name="Kang I."/>
            <person name="Kang S.G."/>
            <person name="Lee J.H."/>
            <person name="Kim S.J."/>
            <person name="Cho J.C."/>
        </authorList>
    </citation>
    <scope>NUCLEOTIDE SEQUENCE [LARGE SCALE GENOMIC DNA]</scope>
    <source>
        <strain evidence="11 12">IMCC1322</strain>
    </source>
</reference>
<dbReference type="GO" id="GO:0016853">
    <property type="term" value="F:isomerase activity"/>
    <property type="evidence" value="ECO:0007669"/>
    <property type="project" value="UniProtKB-KW"/>
</dbReference>
<dbReference type="OrthoDB" id="2877624at2"/>
<comment type="subcellular location">
    <subcellularLocation>
        <location evidence="1 9">Cell inner membrane</location>
        <topology evidence="1 9">Multi-pass membrane protein</topology>
    </subcellularLocation>
</comment>
<dbReference type="GO" id="GO:0005886">
    <property type="term" value="C:plasma membrane"/>
    <property type="evidence" value="ECO:0007669"/>
    <property type="project" value="UniProtKB-SubCell"/>
</dbReference>
<keyword evidence="4 9" id="KW-0997">Cell inner membrane</keyword>
<dbReference type="PANTHER" id="PTHR35011">
    <property type="entry name" value="2,3-DIKETO-L-GULONATE TRAP TRANSPORTER SMALL PERMEASE PROTEIN YIAM"/>
    <property type="match status" value="1"/>
</dbReference>
<feature type="domain" description="Tripartite ATP-independent periplasmic transporters DctQ component" evidence="10">
    <location>
        <begin position="30"/>
        <end position="158"/>
    </location>
</feature>
<evidence type="ECO:0000256" key="2">
    <source>
        <dbReference type="ARBA" id="ARBA00022448"/>
    </source>
</evidence>
<keyword evidence="2 9" id="KW-0813">Transport</keyword>
<keyword evidence="12" id="KW-1185">Reference proteome</keyword>
<dbReference type="KEGG" id="apb:SAR116_1370"/>
<dbReference type="GO" id="GO:0015740">
    <property type="term" value="P:C4-dicarboxylate transport"/>
    <property type="evidence" value="ECO:0007669"/>
    <property type="project" value="TreeGrafter"/>
</dbReference>
<feature type="transmembrane region" description="Helical" evidence="9">
    <location>
        <begin position="135"/>
        <end position="158"/>
    </location>
</feature>
<evidence type="ECO:0000256" key="3">
    <source>
        <dbReference type="ARBA" id="ARBA00022475"/>
    </source>
</evidence>
<proteinExistence type="inferred from homology"/>
<keyword evidence="6 9" id="KW-1133">Transmembrane helix</keyword>
<comment type="similarity">
    <text evidence="8 9">Belongs to the TRAP transporter small permease family.</text>
</comment>
<name>D5BTL6_PUNMI</name>
<keyword evidence="11" id="KW-0413">Isomerase</keyword>
<dbReference type="AlphaFoldDB" id="D5BTL6"/>
<dbReference type="HOGENOM" id="CLU_086356_8_6_5"/>
<keyword evidence="5 9" id="KW-0812">Transmembrane</keyword>
<evidence type="ECO:0000256" key="4">
    <source>
        <dbReference type="ARBA" id="ARBA00022519"/>
    </source>
</evidence>
<evidence type="ECO:0000256" key="1">
    <source>
        <dbReference type="ARBA" id="ARBA00004429"/>
    </source>
</evidence>
<protein>
    <recommendedName>
        <fullName evidence="9">TRAP transporter small permease protein</fullName>
    </recommendedName>
</protein>
<feature type="transmembrane region" description="Helical" evidence="9">
    <location>
        <begin position="50"/>
        <end position="69"/>
    </location>
</feature>
<comment type="subunit">
    <text evidence="9">The complex comprises the extracytoplasmic solute receptor protein and the two transmembrane proteins.</text>
</comment>
<dbReference type="RefSeq" id="WP_013046240.1">
    <property type="nucleotide sequence ID" value="NC_014010.1"/>
</dbReference>
<evidence type="ECO:0000256" key="6">
    <source>
        <dbReference type="ARBA" id="ARBA00022989"/>
    </source>
</evidence>
<evidence type="ECO:0000256" key="7">
    <source>
        <dbReference type="ARBA" id="ARBA00023136"/>
    </source>
</evidence>
<evidence type="ECO:0000256" key="8">
    <source>
        <dbReference type="ARBA" id="ARBA00038436"/>
    </source>
</evidence>
<feature type="transmembrane region" description="Helical" evidence="9">
    <location>
        <begin position="90"/>
        <end position="107"/>
    </location>
</feature>
<evidence type="ECO:0000313" key="12">
    <source>
        <dbReference type="Proteomes" id="UP000007460"/>
    </source>
</evidence>
<dbReference type="InterPro" id="IPR007387">
    <property type="entry name" value="TRAP_DctQ"/>
</dbReference>
<evidence type="ECO:0000259" key="10">
    <source>
        <dbReference type="Pfam" id="PF04290"/>
    </source>
</evidence>
<dbReference type="PANTHER" id="PTHR35011:SF2">
    <property type="entry name" value="2,3-DIKETO-L-GULONATE TRAP TRANSPORTER SMALL PERMEASE PROTEIN YIAM"/>
    <property type="match status" value="1"/>
</dbReference>
<evidence type="ECO:0000313" key="11">
    <source>
        <dbReference type="EMBL" id="ADE39613.1"/>
    </source>
</evidence>
<keyword evidence="7 9" id="KW-0472">Membrane</keyword>
<keyword evidence="3" id="KW-1003">Cell membrane</keyword>
<dbReference type="eggNOG" id="COG3090">
    <property type="taxonomic scope" value="Bacteria"/>
</dbReference>
<dbReference type="EMBL" id="CP001751">
    <property type="protein sequence ID" value="ADE39613.1"/>
    <property type="molecule type" value="Genomic_DNA"/>
</dbReference>
<dbReference type="GO" id="GO:0022857">
    <property type="term" value="F:transmembrane transporter activity"/>
    <property type="evidence" value="ECO:0007669"/>
    <property type="project" value="UniProtKB-UniRule"/>
</dbReference>
<evidence type="ECO:0000256" key="9">
    <source>
        <dbReference type="RuleBase" id="RU369079"/>
    </source>
</evidence>
<comment type="function">
    <text evidence="9">Part of the tripartite ATP-independent periplasmic (TRAP) transport system.</text>
</comment>